<dbReference type="SUPFAM" id="SSF53335">
    <property type="entry name" value="S-adenosyl-L-methionine-dependent methyltransferases"/>
    <property type="match status" value="1"/>
</dbReference>
<dbReference type="NCBIfam" id="TIGR02469">
    <property type="entry name" value="CbiT"/>
    <property type="match status" value="1"/>
</dbReference>
<comment type="pathway">
    <text evidence="1">Cofactor biosynthesis; adenosylcobalamin biosynthesis.</text>
</comment>
<dbReference type="GO" id="GO:0032259">
    <property type="term" value="P:methylation"/>
    <property type="evidence" value="ECO:0007669"/>
    <property type="project" value="UniProtKB-KW"/>
</dbReference>
<comment type="caution">
    <text evidence="7">The sequence shown here is derived from an EMBL/GenBank/DDBJ whole genome shotgun (WGS) entry which is preliminary data.</text>
</comment>
<dbReference type="CDD" id="cd02440">
    <property type="entry name" value="AdoMet_MTases"/>
    <property type="match status" value="1"/>
</dbReference>
<dbReference type="GO" id="GO:0008276">
    <property type="term" value="F:protein methyltransferase activity"/>
    <property type="evidence" value="ECO:0007669"/>
    <property type="project" value="InterPro"/>
</dbReference>
<dbReference type="InterPro" id="IPR014777">
    <property type="entry name" value="4pyrrole_Mease_sub1"/>
</dbReference>
<name>A0A9D1JUI0_9FIRM</name>
<dbReference type="EMBL" id="DVJJ01000118">
    <property type="protein sequence ID" value="HIS65274.1"/>
    <property type="molecule type" value="Genomic_DNA"/>
</dbReference>
<dbReference type="InterPro" id="IPR000878">
    <property type="entry name" value="4pyrrol_Mease"/>
</dbReference>
<organism evidence="7 8">
    <name type="scientific">Candidatus Avoscillospira avistercoris</name>
    <dbReference type="NCBI Taxonomy" id="2840707"/>
    <lineage>
        <taxon>Bacteria</taxon>
        <taxon>Bacillati</taxon>
        <taxon>Bacillota</taxon>
        <taxon>Clostridia</taxon>
        <taxon>Eubacteriales</taxon>
        <taxon>Oscillospiraceae</taxon>
        <taxon>Oscillospiraceae incertae sedis</taxon>
        <taxon>Candidatus Avoscillospira</taxon>
    </lineage>
</organism>
<dbReference type="InterPro" id="IPR050714">
    <property type="entry name" value="Cobalamin_biosynth_MTase"/>
</dbReference>
<dbReference type="Gene3D" id="3.40.1010.10">
    <property type="entry name" value="Cobalt-precorrin-4 Transmethylase, Domain 1"/>
    <property type="match status" value="1"/>
</dbReference>
<sequence length="398" mass="42011">MKTVTIVGMGMGNVDTLTVGAWNALQSAKRIIGAKRLLDSLPDGCGGERIAAIYPKDIAAALTAFPACVIMSGDTGFYSGTKKLLPLLDGCDVTVLPGITTVQYLAAKLGRPWQDVKLVSAHGLDCDAVAHVLEGRETFFLTGGTVTARDIALQLTVAGLGGVTLHVGQRLSYPDETTVTGTAEELSQRDFHTLSAVWVDAVPKSYPILGGGIPDDRFLRGEVPMTKREVRAAIAGLLDVQPGEVVWDVGAGTGSVSMELALLHPSVQVYAIERNDEACGLIAQNREKFGVYNLRLIPGTAPEALIDLPTADAAFLGGSGGSLAATLQLLLDNNPNVRVCVSAIAAETLAKAISLLGDNRWENFEISQISVARSRKAGPYHLMTGQNPIWLISARGRG</sequence>
<evidence type="ECO:0000256" key="4">
    <source>
        <dbReference type="ARBA" id="ARBA00022679"/>
    </source>
</evidence>
<dbReference type="SUPFAM" id="SSF53790">
    <property type="entry name" value="Tetrapyrrole methylase"/>
    <property type="match status" value="1"/>
</dbReference>
<dbReference type="AlphaFoldDB" id="A0A9D1JUI0"/>
<keyword evidence="3" id="KW-0489">Methyltransferase</keyword>
<evidence type="ECO:0000256" key="3">
    <source>
        <dbReference type="ARBA" id="ARBA00022603"/>
    </source>
</evidence>
<proteinExistence type="predicted"/>
<protein>
    <submittedName>
        <fullName evidence="7">Precorrin-6y C5,15-methyltransferase (Decarboxylating) subunit CbiE</fullName>
    </submittedName>
</protein>
<reference evidence="7" key="2">
    <citation type="journal article" date="2021" name="PeerJ">
        <title>Extensive microbial diversity within the chicken gut microbiome revealed by metagenomics and culture.</title>
        <authorList>
            <person name="Gilroy R."/>
            <person name="Ravi A."/>
            <person name="Getino M."/>
            <person name="Pursley I."/>
            <person name="Horton D.L."/>
            <person name="Alikhan N.F."/>
            <person name="Baker D."/>
            <person name="Gharbi K."/>
            <person name="Hall N."/>
            <person name="Watson M."/>
            <person name="Adriaenssens E.M."/>
            <person name="Foster-Nyarko E."/>
            <person name="Jarju S."/>
            <person name="Secka A."/>
            <person name="Antonio M."/>
            <person name="Oren A."/>
            <person name="Chaudhuri R.R."/>
            <person name="La Ragione R."/>
            <person name="Hildebrand F."/>
            <person name="Pallen M.J."/>
        </authorList>
    </citation>
    <scope>NUCLEOTIDE SEQUENCE</scope>
    <source>
        <strain evidence="7">ChiBcec16-1751</strain>
    </source>
</reference>
<evidence type="ECO:0000256" key="5">
    <source>
        <dbReference type="ARBA" id="ARBA00022691"/>
    </source>
</evidence>
<keyword evidence="4" id="KW-0808">Transferase</keyword>
<dbReference type="InterPro" id="IPR029063">
    <property type="entry name" value="SAM-dependent_MTases_sf"/>
</dbReference>
<evidence type="ECO:0000256" key="2">
    <source>
        <dbReference type="ARBA" id="ARBA00022573"/>
    </source>
</evidence>
<dbReference type="Pfam" id="PF00590">
    <property type="entry name" value="TP_methylase"/>
    <property type="match status" value="1"/>
</dbReference>
<reference evidence="7" key="1">
    <citation type="submission" date="2020-10" db="EMBL/GenBank/DDBJ databases">
        <authorList>
            <person name="Gilroy R."/>
        </authorList>
    </citation>
    <scope>NUCLEOTIDE SEQUENCE</scope>
    <source>
        <strain evidence="7">ChiBcec16-1751</strain>
    </source>
</reference>
<evidence type="ECO:0000313" key="8">
    <source>
        <dbReference type="Proteomes" id="UP000886741"/>
    </source>
</evidence>
<evidence type="ECO:0000256" key="1">
    <source>
        <dbReference type="ARBA" id="ARBA00004953"/>
    </source>
</evidence>
<dbReference type="InterPro" id="IPR014776">
    <property type="entry name" value="4pyrrole_Mease_sub2"/>
</dbReference>
<dbReference type="PANTHER" id="PTHR43182">
    <property type="entry name" value="COBALT-PRECORRIN-6B C(15)-METHYLTRANSFERASE (DECARBOXYLATING)"/>
    <property type="match status" value="1"/>
</dbReference>
<gene>
    <name evidence="7" type="primary">cbiE</name>
    <name evidence="7" type="ORF">IAA83_07895</name>
</gene>
<evidence type="ECO:0000313" key="7">
    <source>
        <dbReference type="EMBL" id="HIS65274.1"/>
    </source>
</evidence>
<accession>A0A9D1JUI0</accession>
<dbReference type="InterPro" id="IPR014008">
    <property type="entry name" value="Cbl_synth_MTase_CbiT"/>
</dbReference>
<keyword evidence="5" id="KW-0949">S-adenosyl-L-methionine</keyword>
<dbReference type="Gene3D" id="3.30.950.10">
    <property type="entry name" value="Methyltransferase, Cobalt-precorrin-4 Transmethylase, Domain 2"/>
    <property type="match status" value="1"/>
</dbReference>
<dbReference type="NCBIfam" id="TIGR02467">
    <property type="entry name" value="CbiE"/>
    <property type="match status" value="1"/>
</dbReference>
<dbReference type="CDD" id="cd11644">
    <property type="entry name" value="Precorrin-6Y-MT"/>
    <property type="match status" value="1"/>
</dbReference>
<feature type="domain" description="Tetrapyrrole methylase" evidence="6">
    <location>
        <begin position="3"/>
        <end position="186"/>
    </location>
</feature>
<dbReference type="Gene3D" id="3.40.50.150">
    <property type="entry name" value="Vaccinia Virus protein VP39"/>
    <property type="match status" value="1"/>
</dbReference>
<dbReference type="GO" id="GO:0009236">
    <property type="term" value="P:cobalamin biosynthetic process"/>
    <property type="evidence" value="ECO:0007669"/>
    <property type="project" value="UniProtKB-KW"/>
</dbReference>
<dbReference type="InterPro" id="IPR035996">
    <property type="entry name" value="4pyrrol_Methylase_sf"/>
</dbReference>
<dbReference type="InterPro" id="IPR012818">
    <property type="entry name" value="CbiE"/>
</dbReference>
<evidence type="ECO:0000259" key="6">
    <source>
        <dbReference type="Pfam" id="PF00590"/>
    </source>
</evidence>
<dbReference type="Proteomes" id="UP000886741">
    <property type="component" value="Unassembled WGS sequence"/>
</dbReference>
<dbReference type="PANTHER" id="PTHR43182:SF1">
    <property type="entry name" value="COBALT-PRECORRIN-7 C(5)-METHYLTRANSFERASE"/>
    <property type="match status" value="1"/>
</dbReference>
<keyword evidence="2" id="KW-0169">Cobalamin biosynthesis</keyword>